<name>A0ABU2FE53_9EURY</name>
<gene>
    <name evidence="1" type="primary">cas10d</name>
    <name evidence="1" type="ORF">NDI56_14145</name>
</gene>
<dbReference type="RefSeq" id="WP_310920257.1">
    <property type="nucleotide sequence ID" value="NZ_JAMQON010000004.1"/>
</dbReference>
<keyword evidence="2" id="KW-1185">Reference proteome</keyword>
<dbReference type="Proteomes" id="UP001259659">
    <property type="component" value="Unassembled WGS sequence"/>
</dbReference>
<sequence length="155" mass="17451">MTTATTPKDDITYLAELAYDAIRPASGNDKAYAIERVFRESVKAVKESNEFRINADEAALLVAGRLQKLPDRSDQVYRVSGEDSNHGGHPNERIERYAEAFAQRLLVDRCDGKPSLLKRRANNFADGFYAATLRLKYQSSEDDSDETTDEESIQQ</sequence>
<dbReference type="NCBIfam" id="TIGR03174">
    <property type="entry name" value="cas_Csc3"/>
    <property type="match status" value="1"/>
</dbReference>
<dbReference type="EMBL" id="JAMQON010000004">
    <property type="protein sequence ID" value="MDS0260543.1"/>
    <property type="molecule type" value="Genomic_DNA"/>
</dbReference>
<accession>A0ABU2FE53</accession>
<reference evidence="1 2" key="1">
    <citation type="submission" date="2022-06" db="EMBL/GenBank/DDBJ databases">
        <title>Haloarcula sp. a new haloarchaeum isolate from saline soil.</title>
        <authorList>
            <person name="Strakova D."/>
            <person name="Galisteo C."/>
            <person name="Sanchez-Porro C."/>
            <person name="Ventosa A."/>
        </authorList>
    </citation>
    <scope>NUCLEOTIDE SEQUENCE [LARGE SCALE GENOMIC DNA]</scope>
    <source>
        <strain evidence="1 2">S1CR25-12</strain>
    </source>
</reference>
<dbReference type="InterPro" id="IPR017589">
    <property type="entry name" value="CRISPR-assoc_prot_Cas10d/Csc3"/>
</dbReference>
<organism evidence="1 2">
    <name type="scientific">Haloarcula saliterrae</name>
    <dbReference type="NCBI Taxonomy" id="2950534"/>
    <lineage>
        <taxon>Archaea</taxon>
        <taxon>Methanobacteriati</taxon>
        <taxon>Methanobacteriota</taxon>
        <taxon>Stenosarchaea group</taxon>
        <taxon>Halobacteria</taxon>
        <taxon>Halobacteriales</taxon>
        <taxon>Haloarculaceae</taxon>
        <taxon>Haloarcula</taxon>
    </lineage>
</organism>
<evidence type="ECO:0000313" key="1">
    <source>
        <dbReference type="EMBL" id="MDS0260543.1"/>
    </source>
</evidence>
<proteinExistence type="predicted"/>
<protein>
    <submittedName>
        <fullName evidence="1">Type I-D CRISPR-associated protein Cas10d/Csc3</fullName>
    </submittedName>
</protein>
<evidence type="ECO:0000313" key="2">
    <source>
        <dbReference type="Proteomes" id="UP001259659"/>
    </source>
</evidence>
<comment type="caution">
    <text evidence="1">The sequence shown here is derived from an EMBL/GenBank/DDBJ whole genome shotgun (WGS) entry which is preliminary data.</text>
</comment>